<dbReference type="Proteomes" id="UP000249522">
    <property type="component" value="Unassembled WGS sequence"/>
</dbReference>
<gene>
    <name evidence="2" type="ORF">DNH61_10345</name>
</gene>
<dbReference type="RefSeq" id="WP_111146588.1">
    <property type="nucleotide sequence ID" value="NZ_QKRB01000043.1"/>
</dbReference>
<dbReference type="SUPFAM" id="SSF53955">
    <property type="entry name" value="Lysozyme-like"/>
    <property type="match status" value="1"/>
</dbReference>
<comment type="caution">
    <text evidence="2">The sequence shown here is derived from an EMBL/GenBank/DDBJ whole genome shotgun (WGS) entry which is preliminary data.</text>
</comment>
<dbReference type="InterPro" id="IPR008258">
    <property type="entry name" value="Transglycosylase_SLT_dom_1"/>
</dbReference>
<sequence>MSWLLKKRVMLILFIGLLVLLFVNSSWMGRMLYPIYYKSDITASAENYGVDPYLVAAIIRAESNYKTGKESKKGALGIMQIMPDTAKWIVEKAEFTEVSMEELRDRADVGIELGTWYLHSLHEQFENNPIAVVAAYNAGPGNVRSWLRDGIWDGTRESSSQIPFGETRHYVQKVIYYYNKYKELYPVM</sequence>
<dbReference type="EMBL" id="QKRB01000043">
    <property type="protein sequence ID" value="PZD95843.1"/>
    <property type="molecule type" value="Genomic_DNA"/>
</dbReference>
<evidence type="ECO:0000259" key="1">
    <source>
        <dbReference type="Pfam" id="PF01464"/>
    </source>
</evidence>
<dbReference type="InterPro" id="IPR023346">
    <property type="entry name" value="Lysozyme-like_dom_sf"/>
</dbReference>
<dbReference type="OrthoDB" id="9815002at2"/>
<reference evidence="2 3" key="1">
    <citation type="submission" date="2018-06" db="EMBL/GenBank/DDBJ databases">
        <title>Paenibacillus imtechensis sp. nov.</title>
        <authorList>
            <person name="Pinnaka A.K."/>
            <person name="Singh H."/>
            <person name="Kaur M."/>
        </authorList>
    </citation>
    <scope>NUCLEOTIDE SEQUENCE [LARGE SCALE GENOMIC DNA]</scope>
    <source>
        <strain evidence="2 3">SMB1</strain>
    </source>
</reference>
<dbReference type="PANTHER" id="PTHR37423:SF2">
    <property type="entry name" value="MEMBRANE-BOUND LYTIC MUREIN TRANSGLYCOSYLASE C"/>
    <property type="match status" value="1"/>
</dbReference>
<organism evidence="2 3">
    <name type="scientific">Paenibacillus sambharensis</name>
    <dbReference type="NCBI Taxonomy" id="1803190"/>
    <lineage>
        <taxon>Bacteria</taxon>
        <taxon>Bacillati</taxon>
        <taxon>Bacillota</taxon>
        <taxon>Bacilli</taxon>
        <taxon>Bacillales</taxon>
        <taxon>Paenibacillaceae</taxon>
        <taxon>Paenibacillus</taxon>
    </lineage>
</organism>
<dbReference type="CDD" id="cd16896">
    <property type="entry name" value="LT_Slt70-like"/>
    <property type="match status" value="1"/>
</dbReference>
<dbReference type="AlphaFoldDB" id="A0A2W1LAD2"/>
<keyword evidence="3" id="KW-1185">Reference proteome</keyword>
<proteinExistence type="predicted"/>
<protein>
    <submittedName>
        <fullName evidence="2">Lytic transglycosylase domain-containing protein</fullName>
    </submittedName>
</protein>
<feature type="domain" description="Transglycosylase SLT" evidence="1">
    <location>
        <begin position="42"/>
        <end position="149"/>
    </location>
</feature>
<accession>A0A2W1LAD2</accession>
<evidence type="ECO:0000313" key="3">
    <source>
        <dbReference type="Proteomes" id="UP000249522"/>
    </source>
</evidence>
<dbReference type="Gene3D" id="1.10.530.10">
    <property type="match status" value="1"/>
</dbReference>
<dbReference type="Pfam" id="PF01464">
    <property type="entry name" value="SLT"/>
    <property type="match status" value="1"/>
</dbReference>
<dbReference type="PANTHER" id="PTHR37423">
    <property type="entry name" value="SOLUBLE LYTIC MUREIN TRANSGLYCOSYLASE-RELATED"/>
    <property type="match status" value="1"/>
</dbReference>
<evidence type="ECO:0000313" key="2">
    <source>
        <dbReference type="EMBL" id="PZD95843.1"/>
    </source>
</evidence>
<name>A0A2W1LAD2_9BACL</name>